<dbReference type="eggNOG" id="ENOG502SI2I">
    <property type="taxonomic scope" value="Eukaryota"/>
</dbReference>
<dbReference type="RefSeq" id="XP_002479590.1">
    <property type="nucleotide sequence ID" value="XM_002479545.1"/>
</dbReference>
<dbReference type="Proteomes" id="UP000001745">
    <property type="component" value="Unassembled WGS sequence"/>
</dbReference>
<sequence length="424" mass="48312">MAFQISIGDILMLSKLAWDISQEFTSGRKSAPAGFQEVQNQLISLTHALESLKSLSSETSGQEDGDSFNSITPILQNCRFTLEHLEALVSKYMIIVKDDGLDESEKNRWREELQKNWKKEESLKLSFSLYRGDDGLFETAPLCDNASFNVDWLRGPDEDKPVFKCNCQLRRTTYGDIHDEELGQYLVMENIMANESIPAHLPYNPKYNPIWKAWNRGAASLMAYPSINPYTKLPVISVLNMLWYVLWRVLTTAFLSKIYLSETGRLYGKIETVKFTANGRSYSTGPIEAVQMVHFRNLTETLAWSFNEAADLMLDARLDIHNSDSIEDEAVEYTITGEPLFTPLVTRMIELNFTSQRSDANYTRRECISQSGQENMVKGVGVEIELPDINSAIYFVQQLNSLQEGLLGVRTQELLRNEKLVCKM</sequence>
<dbReference type="InParanoid" id="B8M4G1"/>
<dbReference type="OrthoDB" id="5404564at2759"/>
<dbReference type="PANTHER" id="PTHR38886">
    <property type="entry name" value="SESA DOMAIN-CONTAINING PROTEIN"/>
    <property type="match status" value="1"/>
</dbReference>
<keyword evidence="2" id="KW-1185">Reference proteome</keyword>
<dbReference type="STRING" id="441959.B8M4G1"/>
<evidence type="ECO:0008006" key="3">
    <source>
        <dbReference type="Google" id="ProtNLM"/>
    </source>
</evidence>
<dbReference type="VEuPathDB" id="FungiDB:TSTA_024780"/>
<protein>
    <recommendedName>
        <fullName evidence="3">NACHT-NTPase and P-loop NTPases N-terminal domain-containing protein</fullName>
    </recommendedName>
</protein>
<accession>B8M4G1</accession>
<reference evidence="2" key="1">
    <citation type="journal article" date="2015" name="Genome Announc.">
        <title>Genome sequence of the AIDS-associated pathogen Penicillium marneffei (ATCC18224) and its near taxonomic relative Talaromyces stipitatus (ATCC10500).</title>
        <authorList>
            <person name="Nierman W.C."/>
            <person name="Fedorova-Abrams N.D."/>
            <person name="Andrianopoulos A."/>
        </authorList>
    </citation>
    <scope>NUCLEOTIDE SEQUENCE [LARGE SCALE GENOMIC DNA]</scope>
    <source>
        <strain evidence="2">ATCC 10500 / CBS 375.48 / QM 6759 / NRRL 1006</strain>
    </source>
</reference>
<dbReference type="PhylomeDB" id="B8M4G1"/>
<dbReference type="GeneID" id="8106695"/>
<evidence type="ECO:0000313" key="1">
    <source>
        <dbReference type="EMBL" id="EED19156.1"/>
    </source>
</evidence>
<gene>
    <name evidence="1" type="ORF">TSTA_024780</name>
</gene>
<name>B8M4G1_TALSN</name>
<organism evidence="1 2">
    <name type="scientific">Talaromyces stipitatus (strain ATCC 10500 / CBS 375.48 / QM 6759 / NRRL 1006)</name>
    <name type="common">Penicillium stipitatum</name>
    <dbReference type="NCBI Taxonomy" id="441959"/>
    <lineage>
        <taxon>Eukaryota</taxon>
        <taxon>Fungi</taxon>
        <taxon>Dikarya</taxon>
        <taxon>Ascomycota</taxon>
        <taxon>Pezizomycotina</taxon>
        <taxon>Eurotiomycetes</taxon>
        <taxon>Eurotiomycetidae</taxon>
        <taxon>Eurotiales</taxon>
        <taxon>Trichocomaceae</taxon>
        <taxon>Talaromyces</taxon>
        <taxon>Talaromyces sect. Talaromyces</taxon>
    </lineage>
</organism>
<dbReference type="OMA" id="KPVFKCN"/>
<dbReference type="PANTHER" id="PTHR38886:SF1">
    <property type="entry name" value="NACHT-NTPASE AND P-LOOP NTPASES N-TERMINAL DOMAIN-CONTAINING PROTEIN"/>
    <property type="match status" value="1"/>
</dbReference>
<evidence type="ECO:0000313" key="2">
    <source>
        <dbReference type="Proteomes" id="UP000001745"/>
    </source>
</evidence>
<dbReference type="EMBL" id="EQ962654">
    <property type="protein sequence ID" value="EED19156.1"/>
    <property type="molecule type" value="Genomic_DNA"/>
</dbReference>
<proteinExistence type="predicted"/>
<dbReference type="HOGENOM" id="CLU_052533_0_0_1"/>
<dbReference type="AlphaFoldDB" id="B8M4G1"/>